<feature type="transmembrane region" description="Helical" evidence="7">
    <location>
        <begin position="273"/>
        <end position="298"/>
    </location>
</feature>
<dbReference type="Gene3D" id="3.90.550.10">
    <property type="entry name" value="Spore Coat Polysaccharide Biosynthesis Protein SpsA, Chain A"/>
    <property type="match status" value="1"/>
</dbReference>
<reference evidence="9" key="1">
    <citation type="submission" date="2023-08" db="EMBL/GenBank/DDBJ databases">
        <authorList>
            <person name="Messyasz A."/>
            <person name="Mannisto M.K."/>
            <person name="Kerkhof L.J."/>
            <person name="Haggblom M."/>
        </authorList>
    </citation>
    <scope>NUCLEOTIDE SEQUENCE</scope>
    <source>
        <strain evidence="9">M8UP39</strain>
    </source>
</reference>
<dbReference type="InterPro" id="IPR029044">
    <property type="entry name" value="Nucleotide-diphossugar_trans"/>
</dbReference>
<keyword evidence="3 9" id="KW-0808">Transferase</keyword>
<keyword evidence="5 7" id="KW-1133">Transmembrane helix</keyword>
<comment type="subcellular location">
    <subcellularLocation>
        <location evidence="1">Membrane</location>
        <topology evidence="1">Multi-pass membrane protein</topology>
    </subcellularLocation>
</comment>
<proteinExistence type="predicted"/>
<evidence type="ECO:0000259" key="8">
    <source>
        <dbReference type="Pfam" id="PF00535"/>
    </source>
</evidence>
<keyword evidence="6 7" id="KW-0472">Membrane</keyword>
<feature type="domain" description="Glycosyltransferase 2-like" evidence="8">
    <location>
        <begin position="14"/>
        <end position="172"/>
    </location>
</feature>
<dbReference type="CDD" id="cd04187">
    <property type="entry name" value="DPM1_like_bac"/>
    <property type="match status" value="1"/>
</dbReference>
<dbReference type="InterPro" id="IPR050256">
    <property type="entry name" value="Glycosyltransferase_2"/>
</dbReference>
<dbReference type="RefSeq" id="WP_353072123.1">
    <property type="nucleotide sequence ID" value="NZ_CP132938.1"/>
</dbReference>
<evidence type="ECO:0000256" key="3">
    <source>
        <dbReference type="ARBA" id="ARBA00022679"/>
    </source>
</evidence>
<dbReference type="SUPFAM" id="SSF53448">
    <property type="entry name" value="Nucleotide-diphospho-sugar transferases"/>
    <property type="match status" value="1"/>
</dbReference>
<evidence type="ECO:0000256" key="5">
    <source>
        <dbReference type="ARBA" id="ARBA00022989"/>
    </source>
</evidence>
<name>A0AAU7Z052_9BACT</name>
<dbReference type="InterPro" id="IPR001173">
    <property type="entry name" value="Glyco_trans_2-like"/>
</dbReference>
<accession>A0AAU7Z052</accession>
<dbReference type="AlphaFoldDB" id="A0AAU7Z052"/>
<dbReference type="EC" id="2.4.-.-" evidence="9"/>
<evidence type="ECO:0000256" key="6">
    <source>
        <dbReference type="ARBA" id="ARBA00023136"/>
    </source>
</evidence>
<dbReference type="GO" id="GO:0005886">
    <property type="term" value="C:plasma membrane"/>
    <property type="evidence" value="ECO:0007669"/>
    <property type="project" value="TreeGrafter"/>
</dbReference>
<evidence type="ECO:0000256" key="7">
    <source>
        <dbReference type="SAM" id="Phobius"/>
    </source>
</evidence>
<reference evidence="9" key="2">
    <citation type="journal article" date="2024" name="Environ. Microbiol.">
        <title>Genome analysis and description of Tunturibacter gen. nov. expands the diversity of Terriglobia in tundra soils.</title>
        <authorList>
            <person name="Messyasz A."/>
            <person name="Mannisto M.K."/>
            <person name="Kerkhof L.J."/>
            <person name="Haggblom M.M."/>
        </authorList>
    </citation>
    <scope>NUCLEOTIDE SEQUENCE</scope>
    <source>
        <strain evidence="9">M8UP39</strain>
    </source>
</reference>
<keyword evidence="2 9" id="KW-0328">Glycosyltransferase</keyword>
<evidence type="ECO:0000256" key="2">
    <source>
        <dbReference type="ARBA" id="ARBA00022676"/>
    </source>
</evidence>
<sequence>MDKREGVKLLKLISIVSPCYNEQDNVEQLYLRTRDTLAEFPLLRYEHIFIDNASTDNTVPILRRLAAQDQNVKVIVNARNFGHLRSPQHAILEAHGDAVAMLLSDLQDPPELIGDMIREWERGTLVVVAIKNTSDESGLMYGIRTLYYRAVAALTNVRVFEHFTGFGLYDRTVIDIIRSRFRDPYPYFRGMIAEIGLPYKAIYYNQKRRERGITKNNFYTLYDLAMLGITNLSKVPLRLVTFTGFMLAVLSALIGTGYLFAKILFWNRFDIGVAPVVVGLFFFGSVQLVALGVIGEYIGSIHSMVQNRPLVIERERINFTDEPQV</sequence>
<feature type="transmembrane region" description="Helical" evidence="7">
    <location>
        <begin position="239"/>
        <end position="261"/>
    </location>
</feature>
<dbReference type="EMBL" id="CP132938">
    <property type="protein sequence ID" value="XCB22127.1"/>
    <property type="molecule type" value="Genomic_DNA"/>
</dbReference>
<gene>
    <name evidence="9" type="ORF">RBB81_21515</name>
</gene>
<evidence type="ECO:0000256" key="4">
    <source>
        <dbReference type="ARBA" id="ARBA00022692"/>
    </source>
</evidence>
<evidence type="ECO:0000256" key="1">
    <source>
        <dbReference type="ARBA" id="ARBA00004141"/>
    </source>
</evidence>
<keyword evidence="4 7" id="KW-0812">Transmembrane</keyword>
<dbReference type="PANTHER" id="PTHR48090">
    <property type="entry name" value="UNDECAPRENYL-PHOSPHATE 4-DEOXY-4-FORMAMIDO-L-ARABINOSE TRANSFERASE-RELATED"/>
    <property type="match status" value="1"/>
</dbReference>
<evidence type="ECO:0000313" key="9">
    <source>
        <dbReference type="EMBL" id="XCB22127.1"/>
    </source>
</evidence>
<dbReference type="PANTHER" id="PTHR48090:SF1">
    <property type="entry name" value="PROPHAGE BACTOPRENOL GLUCOSYL TRANSFERASE HOMOLOG"/>
    <property type="match status" value="1"/>
</dbReference>
<organism evidence="9">
    <name type="scientific">Tunturiibacter gelidiferens</name>
    <dbReference type="NCBI Taxonomy" id="3069689"/>
    <lineage>
        <taxon>Bacteria</taxon>
        <taxon>Pseudomonadati</taxon>
        <taxon>Acidobacteriota</taxon>
        <taxon>Terriglobia</taxon>
        <taxon>Terriglobales</taxon>
        <taxon>Acidobacteriaceae</taxon>
        <taxon>Tunturiibacter</taxon>
    </lineage>
</organism>
<protein>
    <submittedName>
        <fullName evidence="9">Glycosyltransferase family 2 protein</fullName>
        <ecNumber evidence="9">2.4.-.-</ecNumber>
    </submittedName>
</protein>
<dbReference type="Pfam" id="PF00535">
    <property type="entry name" value="Glycos_transf_2"/>
    <property type="match status" value="1"/>
</dbReference>
<dbReference type="GO" id="GO:0016757">
    <property type="term" value="F:glycosyltransferase activity"/>
    <property type="evidence" value="ECO:0007669"/>
    <property type="project" value="UniProtKB-KW"/>
</dbReference>
<dbReference type="KEGG" id="tgi:RBB81_21515"/>